<gene>
    <name evidence="1" type="ORF">ABVK25_005524</name>
</gene>
<comment type="caution">
    <text evidence="1">The sequence shown here is derived from an EMBL/GenBank/DDBJ whole genome shotgun (WGS) entry which is preliminary data.</text>
</comment>
<dbReference type="EMBL" id="JBHFEH010000016">
    <property type="protein sequence ID" value="KAL2054383.1"/>
    <property type="molecule type" value="Genomic_DNA"/>
</dbReference>
<keyword evidence="2" id="KW-1185">Reference proteome</keyword>
<protein>
    <submittedName>
        <fullName evidence="1">Uncharacterized protein</fullName>
    </submittedName>
</protein>
<sequence length="99" mass="11321">MLHRTHCLFYSMISPADVRGHPWHRDLLKQFSPDEGSSSHRRRSRTLSAGSFRLPLLTSPAEASIHRRSSINIPFGTILLSLRSTSSKFVTRRADYGLW</sequence>
<proteinExistence type="predicted"/>
<evidence type="ECO:0000313" key="1">
    <source>
        <dbReference type="EMBL" id="KAL2054383.1"/>
    </source>
</evidence>
<evidence type="ECO:0000313" key="2">
    <source>
        <dbReference type="Proteomes" id="UP001590951"/>
    </source>
</evidence>
<name>A0ABR4BES1_9LECA</name>
<dbReference type="Proteomes" id="UP001590951">
    <property type="component" value="Unassembled WGS sequence"/>
</dbReference>
<organism evidence="1 2">
    <name type="scientific">Lepraria finkii</name>
    <dbReference type="NCBI Taxonomy" id="1340010"/>
    <lineage>
        <taxon>Eukaryota</taxon>
        <taxon>Fungi</taxon>
        <taxon>Dikarya</taxon>
        <taxon>Ascomycota</taxon>
        <taxon>Pezizomycotina</taxon>
        <taxon>Lecanoromycetes</taxon>
        <taxon>OSLEUM clade</taxon>
        <taxon>Lecanoromycetidae</taxon>
        <taxon>Lecanorales</taxon>
        <taxon>Lecanorineae</taxon>
        <taxon>Stereocaulaceae</taxon>
        <taxon>Lepraria</taxon>
    </lineage>
</organism>
<reference evidence="1 2" key="1">
    <citation type="submission" date="2024-09" db="EMBL/GenBank/DDBJ databases">
        <title>Rethinking Asexuality: The Enigmatic Case of Functional Sexual Genes in Lepraria (Stereocaulaceae).</title>
        <authorList>
            <person name="Doellman M."/>
            <person name="Sun Y."/>
            <person name="Barcenas-Pena A."/>
            <person name="Lumbsch H.T."/>
            <person name="Grewe F."/>
        </authorList>
    </citation>
    <scope>NUCLEOTIDE SEQUENCE [LARGE SCALE GENOMIC DNA]</scope>
    <source>
        <strain evidence="1 2">Grewe 0041</strain>
    </source>
</reference>
<accession>A0ABR4BES1</accession>